<sequence>MSNRYKVRAYCSSRSCEYVRKEDVIQAINYETAYGLAILYNESPAKPRCPLCGGQMAFYSHAIIEEVGLS</sequence>
<gene>
    <name evidence="1" type="ORF">ICC18_23760</name>
</gene>
<dbReference type="AlphaFoldDB" id="A0A926KU17"/>
<comment type="caution">
    <text evidence="1">The sequence shown here is derived from an EMBL/GenBank/DDBJ whole genome shotgun (WGS) entry which is preliminary data.</text>
</comment>
<proteinExistence type="predicted"/>
<protein>
    <submittedName>
        <fullName evidence="1">Uncharacterized protein</fullName>
    </submittedName>
</protein>
<dbReference type="Proteomes" id="UP000650466">
    <property type="component" value="Unassembled WGS sequence"/>
</dbReference>
<evidence type="ECO:0000313" key="2">
    <source>
        <dbReference type="Proteomes" id="UP000650466"/>
    </source>
</evidence>
<name>A0A926KU17_9BACL</name>
<dbReference type="EMBL" id="JACVVD010000009">
    <property type="protein sequence ID" value="MBD0383131.1"/>
    <property type="molecule type" value="Genomic_DNA"/>
</dbReference>
<evidence type="ECO:0000313" key="1">
    <source>
        <dbReference type="EMBL" id="MBD0383131.1"/>
    </source>
</evidence>
<organism evidence="1 2">
    <name type="scientific">Paenibacillus sedimenti</name>
    <dbReference type="NCBI Taxonomy" id="2770274"/>
    <lineage>
        <taxon>Bacteria</taxon>
        <taxon>Bacillati</taxon>
        <taxon>Bacillota</taxon>
        <taxon>Bacilli</taxon>
        <taxon>Bacillales</taxon>
        <taxon>Paenibacillaceae</taxon>
        <taxon>Paenibacillus</taxon>
    </lineage>
</organism>
<reference evidence="1" key="1">
    <citation type="submission" date="2020-09" db="EMBL/GenBank/DDBJ databases">
        <title>Draft Genome Sequence of Paenibacillus sp. WST5.</title>
        <authorList>
            <person name="Bao Z."/>
        </authorList>
    </citation>
    <scope>NUCLEOTIDE SEQUENCE</scope>
    <source>
        <strain evidence="1">WST5</strain>
    </source>
</reference>
<keyword evidence="2" id="KW-1185">Reference proteome</keyword>
<accession>A0A926KU17</accession>